<dbReference type="EMBL" id="CP034463">
    <property type="protein sequence ID" value="AZP21652.1"/>
    <property type="molecule type" value="Genomic_DNA"/>
</dbReference>
<proteinExistence type="predicted"/>
<feature type="signal peptide" evidence="1">
    <location>
        <begin position="1"/>
        <end position="30"/>
    </location>
</feature>
<keyword evidence="1" id="KW-0732">Signal</keyword>
<gene>
    <name evidence="2" type="ORF">EJC51_39565</name>
</gene>
<dbReference type="Gene3D" id="3.30.110.170">
    <property type="entry name" value="Protein of unknown function (DUF541), domain 1"/>
    <property type="match status" value="1"/>
</dbReference>
<reference evidence="2 3" key="1">
    <citation type="submission" date="2018-12" db="EMBL/GenBank/DDBJ databases">
        <authorList>
            <person name="Li K."/>
        </authorList>
    </citation>
    <scope>NUCLEOTIDE SEQUENCE [LARGE SCALE GENOMIC DNA]</scope>
    <source>
        <strain evidence="3">CR22</strain>
    </source>
</reference>
<dbReference type="InterPro" id="IPR007497">
    <property type="entry name" value="SIMPL/DUF541"/>
</dbReference>
<dbReference type="PANTHER" id="PTHR34387:SF1">
    <property type="entry name" value="PERIPLASMIC IMMUNOGENIC PROTEIN"/>
    <property type="match status" value="1"/>
</dbReference>
<keyword evidence="3" id="KW-1185">Reference proteome</keyword>
<dbReference type="KEGG" id="saqu:EJC51_39565"/>
<dbReference type="Proteomes" id="UP000280197">
    <property type="component" value="Chromosome"/>
</dbReference>
<dbReference type="PANTHER" id="PTHR34387">
    <property type="entry name" value="SLR1258 PROTEIN"/>
    <property type="match status" value="1"/>
</dbReference>
<evidence type="ECO:0000256" key="1">
    <source>
        <dbReference type="SAM" id="SignalP"/>
    </source>
</evidence>
<feature type="chain" id="PRO_5018716989" evidence="1">
    <location>
        <begin position="31"/>
        <end position="252"/>
    </location>
</feature>
<dbReference type="InterPro" id="IPR052022">
    <property type="entry name" value="26kDa_periplasmic_antigen"/>
</dbReference>
<dbReference type="AlphaFoldDB" id="A0A3Q9C692"/>
<evidence type="ECO:0000313" key="2">
    <source>
        <dbReference type="EMBL" id="AZP21652.1"/>
    </source>
</evidence>
<dbReference type="Pfam" id="PF04402">
    <property type="entry name" value="SIMPL"/>
    <property type="match status" value="1"/>
</dbReference>
<accession>A0A3Q9C692</accession>
<sequence length="252" mass="25183">MPVPRTPVTAVAVTLLALGLPTVAAPAALAAGTGGHAPSIAVAAAPATVTVTGEGSAVGEPDIALVGAGVEAVAKTTQAALEAQNTASAALLKAVRAQGVADRDIRTENVSLSPVYDYTDGESTLKGYQAAQSFSIKVREPAATGALLQAVTDATGDAGRITSVVFDLDDRRPLQARAREAAHDDAHTKAAQYARLAGLHLGRLVSLNEGGTGYFAPSPPVSADAPAGFGAVPLAPGEIKATATVTAVYELT</sequence>
<organism evidence="2 3">
    <name type="scientific">Streptomyces aquilus</name>
    <dbReference type="NCBI Taxonomy" id="2548456"/>
    <lineage>
        <taxon>Bacteria</taxon>
        <taxon>Bacillati</taxon>
        <taxon>Actinomycetota</taxon>
        <taxon>Actinomycetes</taxon>
        <taxon>Kitasatosporales</taxon>
        <taxon>Streptomycetaceae</taxon>
        <taxon>Streptomyces</taxon>
    </lineage>
</organism>
<name>A0A3Q9C692_9ACTN</name>
<dbReference type="Gene3D" id="3.30.70.2970">
    <property type="entry name" value="Protein of unknown function (DUF541), domain 2"/>
    <property type="match status" value="1"/>
</dbReference>
<dbReference type="GO" id="GO:0006974">
    <property type="term" value="P:DNA damage response"/>
    <property type="evidence" value="ECO:0007669"/>
    <property type="project" value="TreeGrafter"/>
</dbReference>
<protein>
    <submittedName>
        <fullName evidence="2">DUF541 domain-containing protein</fullName>
    </submittedName>
</protein>
<evidence type="ECO:0000313" key="3">
    <source>
        <dbReference type="Proteomes" id="UP000280197"/>
    </source>
</evidence>
<dbReference type="RefSeq" id="WP_126275479.1">
    <property type="nucleotide sequence ID" value="NZ_CP034463.1"/>
</dbReference>